<comment type="subcellular location">
    <subcellularLocation>
        <location evidence="1">Cell membrane</location>
        <topology evidence="1">Multi-pass membrane protein</topology>
    </subcellularLocation>
</comment>
<dbReference type="GO" id="GO:0005886">
    <property type="term" value="C:plasma membrane"/>
    <property type="evidence" value="ECO:0007669"/>
    <property type="project" value="UniProtKB-SubCell"/>
</dbReference>
<protein>
    <submittedName>
        <fullName evidence="7">Putative membrane protein YfcC, ion transporter superfamily</fullName>
    </submittedName>
</protein>
<dbReference type="KEGG" id="caby:Cabys_1580"/>
<dbReference type="Pfam" id="PF03606">
    <property type="entry name" value="DcuC"/>
    <property type="match status" value="1"/>
</dbReference>
<dbReference type="EMBL" id="CP018099">
    <property type="protein sequence ID" value="APF18329.1"/>
    <property type="molecule type" value="Genomic_DNA"/>
</dbReference>
<feature type="transmembrane region" description="Helical" evidence="6">
    <location>
        <begin position="429"/>
        <end position="448"/>
    </location>
</feature>
<gene>
    <name evidence="7" type="ORF">Cabys_1580</name>
</gene>
<reference evidence="7 8" key="1">
    <citation type="submission" date="2016-11" db="EMBL/GenBank/DDBJ databases">
        <title>Genomic analysis of Caldithrix abyssi and proposal of a novel bacterial phylum Caldithrichaeota.</title>
        <authorList>
            <person name="Kublanov I."/>
            <person name="Sigalova O."/>
            <person name="Gavrilov S."/>
            <person name="Lebedinsky A."/>
            <person name="Ivanova N."/>
            <person name="Daum C."/>
            <person name="Reddy T."/>
            <person name="Klenk H.P."/>
            <person name="Goker M."/>
            <person name="Reva O."/>
            <person name="Miroshnichenko M."/>
            <person name="Kyprides N."/>
            <person name="Woyke T."/>
            <person name="Gelfand M."/>
        </authorList>
    </citation>
    <scope>NUCLEOTIDE SEQUENCE [LARGE SCALE GENOMIC DNA]</scope>
    <source>
        <strain evidence="7 8">LF13</strain>
    </source>
</reference>
<feature type="transmembrane region" description="Helical" evidence="6">
    <location>
        <begin position="387"/>
        <end position="409"/>
    </location>
</feature>
<feature type="transmembrane region" description="Helical" evidence="6">
    <location>
        <begin position="302"/>
        <end position="321"/>
    </location>
</feature>
<feature type="transmembrane region" description="Helical" evidence="6">
    <location>
        <begin position="460"/>
        <end position="480"/>
    </location>
</feature>
<organism evidence="7 8">
    <name type="scientific">Caldithrix abyssi DSM 13497</name>
    <dbReference type="NCBI Taxonomy" id="880073"/>
    <lineage>
        <taxon>Bacteria</taxon>
        <taxon>Pseudomonadati</taxon>
        <taxon>Calditrichota</taxon>
        <taxon>Calditrichia</taxon>
        <taxon>Calditrichales</taxon>
        <taxon>Calditrichaceae</taxon>
        <taxon>Caldithrix</taxon>
    </lineage>
</organism>
<dbReference type="InterPro" id="IPR018385">
    <property type="entry name" value="C4_dicarb_anaerob_car-like"/>
</dbReference>
<dbReference type="AlphaFoldDB" id="A0A1J1C7Q6"/>
<keyword evidence="2" id="KW-1003">Cell membrane</keyword>
<dbReference type="PANTHER" id="PTHR43652:SF2">
    <property type="entry name" value="BASIC AMINO ACID ANTIPORTER YFCC-RELATED"/>
    <property type="match status" value="1"/>
</dbReference>
<proteinExistence type="predicted"/>
<evidence type="ECO:0000313" key="8">
    <source>
        <dbReference type="Proteomes" id="UP000183868"/>
    </source>
</evidence>
<evidence type="ECO:0000256" key="4">
    <source>
        <dbReference type="ARBA" id="ARBA00022989"/>
    </source>
</evidence>
<evidence type="ECO:0000256" key="6">
    <source>
        <dbReference type="SAM" id="Phobius"/>
    </source>
</evidence>
<feature type="transmembrane region" description="Helical" evidence="6">
    <location>
        <begin position="182"/>
        <end position="202"/>
    </location>
</feature>
<keyword evidence="5 6" id="KW-0472">Membrane</keyword>
<feature type="transmembrane region" description="Helical" evidence="6">
    <location>
        <begin position="277"/>
        <end position="296"/>
    </location>
</feature>
<keyword evidence="3 6" id="KW-0812">Transmembrane</keyword>
<feature type="transmembrane region" description="Helical" evidence="6">
    <location>
        <begin position="130"/>
        <end position="150"/>
    </location>
</feature>
<accession>A0A1J1C7Q6</accession>
<feature type="transmembrane region" description="Helical" evidence="6">
    <location>
        <begin position="357"/>
        <end position="375"/>
    </location>
</feature>
<dbReference type="Proteomes" id="UP000183868">
    <property type="component" value="Chromosome"/>
</dbReference>
<keyword evidence="4 6" id="KW-1133">Transmembrane helix</keyword>
<evidence type="ECO:0000256" key="5">
    <source>
        <dbReference type="ARBA" id="ARBA00023136"/>
    </source>
</evidence>
<evidence type="ECO:0000256" key="2">
    <source>
        <dbReference type="ARBA" id="ARBA00022475"/>
    </source>
</evidence>
<dbReference type="PANTHER" id="PTHR43652">
    <property type="entry name" value="BASIC AMINO ACID ANTIPORTER YFCC-RELATED"/>
    <property type="match status" value="1"/>
</dbReference>
<evidence type="ECO:0000256" key="3">
    <source>
        <dbReference type="ARBA" id="ARBA00022692"/>
    </source>
</evidence>
<feature type="transmembrane region" description="Helical" evidence="6">
    <location>
        <begin position="333"/>
        <end position="351"/>
    </location>
</feature>
<feature type="transmembrane region" description="Helical" evidence="6">
    <location>
        <begin position="27"/>
        <end position="46"/>
    </location>
</feature>
<evidence type="ECO:0000313" key="7">
    <source>
        <dbReference type="EMBL" id="APF18329.1"/>
    </source>
</evidence>
<evidence type="ECO:0000256" key="1">
    <source>
        <dbReference type="ARBA" id="ARBA00004651"/>
    </source>
</evidence>
<sequence length="482" mass="52329">MVIFSKIAERKTKPEVKMNWDKLKSPNTFLLIFLLIILTAMMTYLLPGGEYQFIESGGRKIVDPQSYQAVPGNPQGIGAILKAPIRGFIAAAQIIGFVLLVGGAFSVLQKTETIDVAIRVLANAHQHSPLIRKAIIPVFMIIFSLAGAVFGMSEEVIPFVLLFIPLALALGYDTVTGVAIPFVGAAAGFASAFINPFTLGVAQGIAQLPPLSGFGYRFFCWTLTTGLAILYVNRYALKIKNDPQKSITFEQDQKRKQKLHIENMNSELSLDVRHKTVLVIFTLSMFALVAGVMLDQWYINEIAALFVATGIIVGIVGRLSVDEITGGFIQGAKDLMGTAFVIALARGILIIAQDGKIIGTILHGLSSIITGVHPVMAAQLMFVVQMLINFFIPSGSGQAALTIPIMAPLSDLLGVSRQTAVLAFQFGDGFSNLIIPTSAVTMGVLALAEIPWEKWVKWILPLEILFIILSLVLLIPPFFINW</sequence>
<feature type="transmembrane region" description="Helical" evidence="6">
    <location>
        <begin position="88"/>
        <end position="109"/>
    </location>
</feature>
<dbReference type="InterPro" id="IPR051679">
    <property type="entry name" value="DASS-Related_Transporters"/>
</dbReference>
<feature type="transmembrane region" description="Helical" evidence="6">
    <location>
        <begin position="156"/>
        <end position="175"/>
    </location>
</feature>
<name>A0A1J1C7Q6_CALAY</name>
<feature type="transmembrane region" description="Helical" evidence="6">
    <location>
        <begin position="214"/>
        <end position="232"/>
    </location>
</feature>